<feature type="transmembrane region" description="Helical" evidence="6">
    <location>
        <begin position="76"/>
        <end position="96"/>
    </location>
</feature>
<comment type="subcellular location">
    <subcellularLocation>
        <location evidence="1">Membrane</location>
        <topology evidence="1">Multi-pass membrane protein</topology>
    </subcellularLocation>
</comment>
<dbReference type="RefSeq" id="WP_066262371.1">
    <property type="nucleotide sequence ID" value="NZ_JARMAB010000030.1"/>
</dbReference>
<evidence type="ECO:0000256" key="4">
    <source>
        <dbReference type="ARBA" id="ARBA00022989"/>
    </source>
</evidence>
<dbReference type="Pfam" id="PF16916">
    <property type="entry name" value="ZT_dimer"/>
    <property type="match status" value="1"/>
</dbReference>
<reference evidence="9 10" key="1">
    <citation type="submission" date="2023-03" db="EMBL/GenBank/DDBJ databases">
        <title>Bacillus Genome Sequencing.</title>
        <authorList>
            <person name="Dunlap C."/>
        </authorList>
    </citation>
    <scope>NUCLEOTIDE SEQUENCE [LARGE SCALE GENOMIC DNA]</scope>
    <source>
        <strain evidence="9 10">B-23453</strain>
    </source>
</reference>
<keyword evidence="4 6" id="KW-1133">Transmembrane helix</keyword>
<dbReference type="InterPro" id="IPR036837">
    <property type="entry name" value="Cation_efflux_CTD_sf"/>
</dbReference>
<keyword evidence="3 6" id="KW-0812">Transmembrane</keyword>
<dbReference type="InterPro" id="IPR040177">
    <property type="entry name" value="SLC30A9"/>
</dbReference>
<dbReference type="Gene3D" id="3.30.70.1350">
    <property type="entry name" value="Cation efflux protein, cytoplasmic domain"/>
    <property type="match status" value="1"/>
</dbReference>
<dbReference type="SUPFAM" id="SSF161111">
    <property type="entry name" value="Cation efflux protein transmembrane domain-like"/>
    <property type="match status" value="1"/>
</dbReference>
<dbReference type="InterPro" id="IPR027470">
    <property type="entry name" value="Cation_efflux_CTD"/>
</dbReference>
<dbReference type="PANTHER" id="PTHR13414">
    <property type="entry name" value="HUEL-CATION TRANSPORTER"/>
    <property type="match status" value="1"/>
</dbReference>
<evidence type="ECO:0000256" key="1">
    <source>
        <dbReference type="ARBA" id="ARBA00004141"/>
    </source>
</evidence>
<keyword evidence="10" id="KW-1185">Reference proteome</keyword>
<feature type="transmembrane region" description="Helical" evidence="6">
    <location>
        <begin position="15"/>
        <end position="36"/>
    </location>
</feature>
<feature type="transmembrane region" description="Helical" evidence="6">
    <location>
        <begin position="116"/>
        <end position="134"/>
    </location>
</feature>
<dbReference type="InterPro" id="IPR002524">
    <property type="entry name" value="Cation_efflux"/>
</dbReference>
<evidence type="ECO:0000313" key="10">
    <source>
        <dbReference type="Proteomes" id="UP001341444"/>
    </source>
</evidence>
<feature type="transmembrane region" description="Helical" evidence="6">
    <location>
        <begin position="204"/>
        <end position="222"/>
    </location>
</feature>
<dbReference type="PANTHER" id="PTHR13414:SF9">
    <property type="entry name" value="PROTON-COUPLED ZINC ANTIPORTER SLC30A9, MITOCHONDRIAL"/>
    <property type="match status" value="1"/>
</dbReference>
<sequence>MKELFPLLKKGSRSAFLASVVNAAVAIIKLIAYLYTGNIAMFAETMHSLGDTANQLFVFVGSALSKKPPTNRFPDGFGRLVNLVLLGAVLIVGIMSFETVKEGFQHIFHPTQSAGFYINISVLAAATLLESFVLSKAMREIIHEAGVETKGMRIFIESIKNIKVAKPATKLVFLEDTVSTSGGLLAIISIIISHFTAFHQAEGIASALIGFMMFVVVGKVFMDNAAGVLGESHEEMEEKIGGLLIDDPDVSDIQELRVFKEGEALHVELEIEVDPKLTIEEADDIRDRLEDKIMKERSVTDVIIEFDEDDGVQKWKVDKADKTQKTLTAAKK</sequence>
<keyword evidence="5 6" id="KW-0472">Membrane</keyword>
<comment type="caution">
    <text evidence="9">The sequence shown here is derived from an EMBL/GenBank/DDBJ whole genome shotgun (WGS) entry which is preliminary data.</text>
</comment>
<evidence type="ECO:0000259" key="7">
    <source>
        <dbReference type="Pfam" id="PF01545"/>
    </source>
</evidence>
<protein>
    <submittedName>
        <fullName evidence="9">Cation diffusion facilitator family transporter</fullName>
    </submittedName>
</protein>
<evidence type="ECO:0000256" key="6">
    <source>
        <dbReference type="SAM" id="Phobius"/>
    </source>
</evidence>
<dbReference type="Proteomes" id="UP001341444">
    <property type="component" value="Unassembled WGS sequence"/>
</dbReference>
<evidence type="ECO:0000256" key="2">
    <source>
        <dbReference type="ARBA" id="ARBA00022448"/>
    </source>
</evidence>
<evidence type="ECO:0000256" key="3">
    <source>
        <dbReference type="ARBA" id="ARBA00022692"/>
    </source>
</evidence>
<dbReference type="Pfam" id="PF01545">
    <property type="entry name" value="Cation_efflux"/>
    <property type="match status" value="1"/>
</dbReference>
<keyword evidence="2" id="KW-0813">Transport</keyword>
<evidence type="ECO:0000313" key="9">
    <source>
        <dbReference type="EMBL" id="MED1205217.1"/>
    </source>
</evidence>
<dbReference type="InterPro" id="IPR027469">
    <property type="entry name" value="Cation_efflux_TMD_sf"/>
</dbReference>
<dbReference type="Gene3D" id="1.20.1510.10">
    <property type="entry name" value="Cation efflux protein transmembrane domain"/>
    <property type="match status" value="1"/>
</dbReference>
<feature type="transmembrane region" description="Helical" evidence="6">
    <location>
        <begin position="171"/>
        <end position="192"/>
    </location>
</feature>
<proteinExistence type="predicted"/>
<organism evidence="9 10">
    <name type="scientific">Heyndrickxia acidicola</name>
    <dbReference type="NCBI Taxonomy" id="209389"/>
    <lineage>
        <taxon>Bacteria</taxon>
        <taxon>Bacillati</taxon>
        <taxon>Bacillota</taxon>
        <taxon>Bacilli</taxon>
        <taxon>Bacillales</taxon>
        <taxon>Bacillaceae</taxon>
        <taxon>Heyndrickxia</taxon>
    </lineage>
</organism>
<feature type="domain" description="Cation efflux protein transmembrane" evidence="7">
    <location>
        <begin position="16"/>
        <end position="225"/>
    </location>
</feature>
<accession>A0ABU6MPR5</accession>
<feature type="domain" description="Cation efflux protein cytoplasmic" evidence="8">
    <location>
        <begin position="234"/>
        <end position="307"/>
    </location>
</feature>
<name>A0ABU6MPR5_9BACI</name>
<dbReference type="InterPro" id="IPR058533">
    <property type="entry name" value="Cation_efflux_TM"/>
</dbReference>
<evidence type="ECO:0000259" key="8">
    <source>
        <dbReference type="Pfam" id="PF16916"/>
    </source>
</evidence>
<evidence type="ECO:0000256" key="5">
    <source>
        <dbReference type="ARBA" id="ARBA00023136"/>
    </source>
</evidence>
<dbReference type="SUPFAM" id="SSF160240">
    <property type="entry name" value="Cation efflux protein cytoplasmic domain-like"/>
    <property type="match status" value="1"/>
</dbReference>
<dbReference type="EMBL" id="JARMAB010000030">
    <property type="protein sequence ID" value="MED1205217.1"/>
    <property type="molecule type" value="Genomic_DNA"/>
</dbReference>
<dbReference type="NCBIfam" id="TIGR01297">
    <property type="entry name" value="CDF"/>
    <property type="match status" value="1"/>
</dbReference>
<gene>
    <name evidence="9" type="ORF">P4T90_19390</name>
</gene>